<comment type="subcellular location">
    <subcellularLocation>
        <location evidence="2">Cytoplasm</location>
    </subcellularLocation>
</comment>
<keyword evidence="2" id="KW-0963">Cytoplasm</keyword>
<keyword evidence="1 2" id="KW-0819">tRNA processing</keyword>
<comment type="function">
    <text evidence="2">Catalyzes the formation of N(4)-acetylcytidine (ac(4)C) at the wobble position of elongator tRNA(Met), using acetate and ATP as substrates. First activates an acetate ion to form acetyladenylate (Ac-AMP) and then transfers the acetyl group to tRNA to form ac(4)C34.</text>
</comment>
<keyword evidence="4" id="KW-1185">Reference proteome</keyword>
<accession>A0ABV1DZ55</accession>
<keyword evidence="2" id="KW-0694">RNA-binding</keyword>
<dbReference type="PANTHER" id="PTHR37825">
    <property type="entry name" value="TRNA(MET) CYTIDINE ACETATE LIGASE"/>
    <property type="match status" value="1"/>
</dbReference>
<dbReference type="RefSeq" id="WP_349218798.1">
    <property type="nucleotide sequence ID" value="NZ_JBBMFD010000006.1"/>
</dbReference>
<dbReference type="InterPro" id="IPR008513">
    <property type="entry name" value="tRNA(Met)_cyd_acetate_ligase"/>
</dbReference>
<dbReference type="InterPro" id="IPR014729">
    <property type="entry name" value="Rossmann-like_a/b/a_fold"/>
</dbReference>
<organism evidence="3 4">
    <name type="scientific">Solibaculum intestinale</name>
    <dbReference type="NCBI Taxonomy" id="3133165"/>
    <lineage>
        <taxon>Bacteria</taxon>
        <taxon>Bacillati</taxon>
        <taxon>Bacillota</taxon>
        <taxon>Clostridia</taxon>
        <taxon>Eubacteriales</taxon>
        <taxon>Oscillospiraceae</taxon>
        <taxon>Solibaculum</taxon>
    </lineage>
</organism>
<keyword evidence="2" id="KW-0820">tRNA-binding</keyword>
<evidence type="ECO:0000313" key="4">
    <source>
        <dbReference type="Proteomes" id="UP001489509"/>
    </source>
</evidence>
<comment type="similarity">
    <text evidence="2">Belongs to the TmcAL family.</text>
</comment>
<feature type="binding site" evidence="2">
    <location>
        <position position="184"/>
    </location>
    <ligand>
        <name>ATP</name>
        <dbReference type="ChEBI" id="CHEBI:30616"/>
    </ligand>
</feature>
<keyword evidence="2" id="KW-0436">Ligase</keyword>
<feature type="binding site" evidence="2">
    <location>
        <position position="101"/>
    </location>
    <ligand>
        <name>ATP</name>
        <dbReference type="ChEBI" id="CHEBI:30616"/>
    </ligand>
</feature>
<keyword evidence="2" id="KW-0067">ATP-binding</keyword>
<evidence type="ECO:0000256" key="1">
    <source>
        <dbReference type="ARBA" id="ARBA00022694"/>
    </source>
</evidence>
<evidence type="ECO:0000256" key="2">
    <source>
        <dbReference type="HAMAP-Rule" id="MF_01539"/>
    </source>
</evidence>
<feature type="binding site" evidence="2">
    <location>
        <begin position="7"/>
        <end position="20"/>
    </location>
    <ligand>
        <name>ATP</name>
        <dbReference type="ChEBI" id="CHEBI:30616"/>
    </ligand>
</feature>
<keyword evidence="2" id="KW-0547">Nucleotide-binding</keyword>
<gene>
    <name evidence="2" type="primary">tmcAL</name>
    <name evidence="3" type="ORF">WMO26_05670</name>
</gene>
<dbReference type="Proteomes" id="UP001489509">
    <property type="component" value="Unassembled WGS sequence"/>
</dbReference>
<comment type="caution">
    <text evidence="3">The sequence shown here is derived from an EMBL/GenBank/DDBJ whole genome shotgun (WGS) entry which is preliminary data.</text>
</comment>
<dbReference type="HAMAP" id="MF_01539">
    <property type="entry name" value="TmcAL"/>
    <property type="match status" value="1"/>
</dbReference>
<evidence type="ECO:0000313" key="3">
    <source>
        <dbReference type="EMBL" id="MEQ2440314.1"/>
    </source>
</evidence>
<dbReference type="SUPFAM" id="SSF52374">
    <property type="entry name" value="Nucleotidylyl transferase"/>
    <property type="match status" value="1"/>
</dbReference>
<name>A0ABV1DZ55_9FIRM</name>
<dbReference type="EC" id="6.3.4.-" evidence="2"/>
<comment type="catalytic activity">
    <reaction evidence="2">
        <text>cytidine(34) in elongator tRNA(Met) + acetate + ATP = N(4)-acetylcytidine(34) in elongator tRNA(Met) + AMP + diphosphate</text>
        <dbReference type="Rhea" id="RHEA:58144"/>
        <dbReference type="Rhea" id="RHEA-COMP:10693"/>
        <dbReference type="Rhea" id="RHEA-COMP:10694"/>
        <dbReference type="ChEBI" id="CHEBI:30089"/>
        <dbReference type="ChEBI" id="CHEBI:30616"/>
        <dbReference type="ChEBI" id="CHEBI:33019"/>
        <dbReference type="ChEBI" id="CHEBI:74900"/>
        <dbReference type="ChEBI" id="CHEBI:82748"/>
        <dbReference type="ChEBI" id="CHEBI:456215"/>
    </reaction>
</comment>
<reference evidence="3 4" key="1">
    <citation type="submission" date="2024-03" db="EMBL/GenBank/DDBJ databases">
        <title>Human intestinal bacterial collection.</title>
        <authorList>
            <person name="Pauvert C."/>
            <person name="Hitch T.C.A."/>
            <person name="Clavel T."/>
        </authorList>
    </citation>
    <scope>NUCLEOTIDE SEQUENCE [LARGE SCALE GENOMIC DNA]</scope>
    <source>
        <strain evidence="3 4">CLA-JM-H44</strain>
    </source>
</reference>
<dbReference type="Gene3D" id="3.40.50.620">
    <property type="entry name" value="HUPs"/>
    <property type="match status" value="1"/>
</dbReference>
<dbReference type="Pfam" id="PF05636">
    <property type="entry name" value="HIGH_NTase1"/>
    <property type="match status" value="1"/>
</dbReference>
<comment type="caution">
    <text evidence="2">Lacks conserved residue(s) required for the propagation of feature annotation.</text>
</comment>
<sequence>MRIAGIIAEYNPFHHGHAYHIQKTREMGATHIVCVISGNYVQRGEPALFSKEARVKAALAGGADLVLELPLPWAMAPAQTFARGGVFLLNALSCVDLLSFGSECGDLPLLTACAKALSSDGFSLLLKEKLAAGLPFAKARAMAMEEACPSLAAPLSAPNDTLALEYLAALSILSSPIQPVCVRRKGAGHDGVETAEGFASASFVRARIENGDLDGAAAFLPLESFSILKEELEAGRAPAGLCNLERAVLAFLRVKKLEELGRLPDLSEGLENRLYDAVRKAQSLEELYDLVKTKRYSHARIRRICLAGFLGLTADLTREPPPYLRVLGANGRGYEVLKRAGKSARLPIVGRYGQISSLDKRAQIVFNLESRAADLFGLAAPRVQPCGGEETYQLIKR</sequence>
<dbReference type="EMBL" id="JBBMFD010000006">
    <property type="protein sequence ID" value="MEQ2440314.1"/>
    <property type="molecule type" value="Genomic_DNA"/>
</dbReference>
<proteinExistence type="inferred from homology"/>
<protein>
    <recommendedName>
        <fullName evidence="2">tRNA(Met) cytidine acetate ligase</fullName>
        <ecNumber evidence="2">6.3.4.-</ecNumber>
    </recommendedName>
</protein>
<dbReference type="PANTHER" id="PTHR37825:SF1">
    <property type="entry name" value="TRNA(MET) CYTIDINE ACETATE LIGASE"/>
    <property type="match status" value="1"/>
</dbReference>
<feature type="binding site" evidence="2">
    <location>
        <position position="159"/>
    </location>
    <ligand>
        <name>ATP</name>
        <dbReference type="ChEBI" id="CHEBI:30616"/>
    </ligand>
</feature>